<protein>
    <submittedName>
        <fullName evidence="3">Uncharacterized protein</fullName>
    </submittedName>
</protein>
<feature type="region of interest" description="Disordered" evidence="1">
    <location>
        <begin position="77"/>
        <end position="98"/>
    </location>
</feature>
<dbReference type="EMBL" id="JACHJS010000001">
    <property type="protein sequence ID" value="MBB4964033.1"/>
    <property type="molecule type" value="Genomic_DNA"/>
</dbReference>
<reference evidence="3 4" key="1">
    <citation type="submission" date="2020-08" db="EMBL/GenBank/DDBJ databases">
        <title>Sequencing the genomes of 1000 actinobacteria strains.</title>
        <authorList>
            <person name="Klenk H.-P."/>
        </authorList>
    </citation>
    <scope>NUCLEOTIDE SEQUENCE [LARGE SCALE GENOMIC DNA]</scope>
    <source>
        <strain evidence="3 4">DSM 45084</strain>
    </source>
</reference>
<feature type="chain" id="PRO_5030711193" evidence="2">
    <location>
        <begin position="25"/>
        <end position="147"/>
    </location>
</feature>
<comment type="caution">
    <text evidence="3">The sequence shown here is derived from an EMBL/GenBank/DDBJ whole genome shotgun (WGS) entry which is preliminary data.</text>
</comment>
<sequence>MIGRTALTRRGLLLALAAAPLAAACTTPPPQPPPPDALEPLLRAARSDAALAEAVGAPETAAARTEHAKSLQAELDRAMPRISGSPVATTTAVSATPPANATREALITAIKAAQKQAVDLLPGVPTYRAGLVGSIAAGCASLLEVLS</sequence>
<evidence type="ECO:0000313" key="3">
    <source>
        <dbReference type="EMBL" id="MBB4964033.1"/>
    </source>
</evidence>
<evidence type="ECO:0000313" key="4">
    <source>
        <dbReference type="Proteomes" id="UP000542674"/>
    </source>
</evidence>
<evidence type="ECO:0000256" key="2">
    <source>
        <dbReference type="SAM" id="SignalP"/>
    </source>
</evidence>
<organism evidence="3 4">
    <name type="scientific">Saccharothrix violaceirubra</name>
    <dbReference type="NCBI Taxonomy" id="413306"/>
    <lineage>
        <taxon>Bacteria</taxon>
        <taxon>Bacillati</taxon>
        <taxon>Actinomycetota</taxon>
        <taxon>Actinomycetes</taxon>
        <taxon>Pseudonocardiales</taxon>
        <taxon>Pseudonocardiaceae</taxon>
        <taxon>Saccharothrix</taxon>
    </lineage>
</organism>
<dbReference type="RefSeq" id="WP_312865497.1">
    <property type="nucleotide sequence ID" value="NZ_BAABAI010000003.1"/>
</dbReference>
<evidence type="ECO:0000256" key="1">
    <source>
        <dbReference type="SAM" id="MobiDB-lite"/>
    </source>
</evidence>
<dbReference type="AlphaFoldDB" id="A0A7W7SZW1"/>
<dbReference type="Proteomes" id="UP000542674">
    <property type="component" value="Unassembled WGS sequence"/>
</dbReference>
<proteinExistence type="predicted"/>
<gene>
    <name evidence="3" type="ORF">F4559_001392</name>
</gene>
<keyword evidence="2" id="KW-0732">Signal</keyword>
<feature type="compositionally biased region" description="Low complexity" evidence="1">
    <location>
        <begin position="85"/>
        <end position="98"/>
    </location>
</feature>
<accession>A0A7W7SZW1</accession>
<feature type="signal peptide" evidence="2">
    <location>
        <begin position="1"/>
        <end position="24"/>
    </location>
</feature>
<name>A0A7W7SZW1_9PSEU</name>
<keyword evidence="4" id="KW-1185">Reference proteome</keyword>
<dbReference type="PROSITE" id="PS51257">
    <property type="entry name" value="PROKAR_LIPOPROTEIN"/>
    <property type="match status" value="1"/>
</dbReference>